<dbReference type="EMBL" id="CP001087">
    <property type="protein sequence ID" value="ACN17092.1"/>
    <property type="molecule type" value="Genomic_DNA"/>
</dbReference>
<dbReference type="SMART" id="SM00388">
    <property type="entry name" value="HisKA"/>
    <property type="match status" value="1"/>
</dbReference>
<dbReference type="InterPro" id="IPR005467">
    <property type="entry name" value="His_kinase_dom"/>
</dbReference>
<dbReference type="STRING" id="177437.HRM2_40340"/>
<keyword evidence="8" id="KW-0547">Nucleotide-binding</keyword>
<dbReference type="Pfam" id="PF02518">
    <property type="entry name" value="HATPase_c"/>
    <property type="match status" value="1"/>
</dbReference>
<evidence type="ECO:0000313" key="16">
    <source>
        <dbReference type="EMBL" id="ACN17092.1"/>
    </source>
</evidence>
<dbReference type="RefSeq" id="WP_015905826.1">
    <property type="nucleotide sequence ID" value="NC_012108.1"/>
</dbReference>
<evidence type="ECO:0000256" key="3">
    <source>
        <dbReference type="ARBA" id="ARBA00012438"/>
    </source>
</evidence>
<reference evidence="16 17" key="1">
    <citation type="journal article" date="2009" name="Environ. Microbiol.">
        <title>Genome sequence of Desulfobacterium autotrophicum HRM2, a marine sulfate reducer oxidizing organic carbon completely to carbon dioxide.</title>
        <authorList>
            <person name="Strittmatter A.W."/>
            <person name="Liesegang H."/>
            <person name="Rabus R."/>
            <person name="Decker I."/>
            <person name="Amann J."/>
            <person name="Andres S."/>
            <person name="Henne A."/>
            <person name="Fricke W.F."/>
            <person name="Martinez-Arias R."/>
            <person name="Bartels D."/>
            <person name="Goesmann A."/>
            <person name="Krause L."/>
            <person name="Puehler A."/>
            <person name="Klenk H.P."/>
            <person name="Richter M."/>
            <person name="Schuler M."/>
            <person name="Gloeckner F.O."/>
            <person name="Meyerdierks A."/>
            <person name="Gottschalk G."/>
            <person name="Amann R."/>
        </authorList>
    </citation>
    <scope>NUCLEOTIDE SEQUENCE [LARGE SCALE GENOMIC DNA]</scope>
    <source>
        <strain evidence="17">ATCC 43914 / DSM 3382 / HRM2</strain>
    </source>
</reference>
<dbReference type="InterPro" id="IPR003661">
    <property type="entry name" value="HisK_dim/P_dom"/>
</dbReference>
<keyword evidence="9 16" id="KW-0418">Kinase</keyword>
<keyword evidence="4" id="KW-1003">Cell membrane</keyword>
<evidence type="ECO:0000256" key="8">
    <source>
        <dbReference type="ARBA" id="ARBA00022741"/>
    </source>
</evidence>
<keyword evidence="13 14" id="KW-0472">Membrane</keyword>
<dbReference type="PANTHER" id="PTHR43065">
    <property type="entry name" value="SENSOR HISTIDINE KINASE"/>
    <property type="match status" value="1"/>
</dbReference>
<dbReference type="GO" id="GO:0005886">
    <property type="term" value="C:plasma membrane"/>
    <property type="evidence" value="ECO:0007669"/>
    <property type="project" value="UniProtKB-SubCell"/>
</dbReference>
<protein>
    <recommendedName>
        <fullName evidence="3">histidine kinase</fullName>
        <ecNumber evidence="3">2.7.13.3</ecNumber>
    </recommendedName>
</protein>
<dbReference type="CDD" id="cd18774">
    <property type="entry name" value="PDC2_HK_sensor"/>
    <property type="match status" value="1"/>
</dbReference>
<accession>C0QC75</accession>
<dbReference type="AlphaFoldDB" id="C0QC75"/>
<keyword evidence="12" id="KW-0902">Two-component regulatory system</keyword>
<organism evidence="16 17">
    <name type="scientific">Desulforapulum autotrophicum (strain ATCC 43914 / DSM 3382 / VKM B-1955 / HRM2)</name>
    <name type="common">Desulfobacterium autotrophicum</name>
    <dbReference type="NCBI Taxonomy" id="177437"/>
    <lineage>
        <taxon>Bacteria</taxon>
        <taxon>Pseudomonadati</taxon>
        <taxon>Thermodesulfobacteriota</taxon>
        <taxon>Desulfobacteria</taxon>
        <taxon>Desulfobacterales</taxon>
        <taxon>Desulfobacteraceae</taxon>
        <taxon>Desulforapulum</taxon>
    </lineage>
</organism>
<dbReference type="KEGG" id="dat:HRM2_40340"/>
<dbReference type="GO" id="GO:0000155">
    <property type="term" value="F:phosphorelay sensor kinase activity"/>
    <property type="evidence" value="ECO:0007669"/>
    <property type="project" value="InterPro"/>
</dbReference>
<dbReference type="InterPro" id="IPR003594">
    <property type="entry name" value="HATPase_dom"/>
</dbReference>
<gene>
    <name evidence="16" type="ordered locus">HRM2_40340</name>
</gene>
<keyword evidence="5" id="KW-0597">Phosphoprotein</keyword>
<keyword evidence="6" id="KW-0808">Transferase</keyword>
<evidence type="ECO:0000259" key="15">
    <source>
        <dbReference type="PROSITE" id="PS50109"/>
    </source>
</evidence>
<dbReference type="SMART" id="SM00387">
    <property type="entry name" value="HATPase_c"/>
    <property type="match status" value="1"/>
</dbReference>
<keyword evidence="7 14" id="KW-0812">Transmembrane</keyword>
<evidence type="ECO:0000256" key="6">
    <source>
        <dbReference type="ARBA" id="ARBA00022679"/>
    </source>
</evidence>
<evidence type="ECO:0000256" key="1">
    <source>
        <dbReference type="ARBA" id="ARBA00000085"/>
    </source>
</evidence>
<dbReference type="EC" id="2.7.13.3" evidence="3"/>
<dbReference type="OrthoDB" id="9777714at2"/>
<dbReference type="eggNOG" id="COG4191">
    <property type="taxonomic scope" value="Bacteria"/>
</dbReference>
<keyword evidence="17" id="KW-1185">Reference proteome</keyword>
<dbReference type="SUPFAM" id="SSF55874">
    <property type="entry name" value="ATPase domain of HSP90 chaperone/DNA topoisomerase II/histidine kinase"/>
    <property type="match status" value="1"/>
</dbReference>
<evidence type="ECO:0000256" key="7">
    <source>
        <dbReference type="ARBA" id="ARBA00022692"/>
    </source>
</evidence>
<dbReference type="CDD" id="cd12914">
    <property type="entry name" value="PDC1_DGC_like"/>
    <property type="match status" value="1"/>
</dbReference>
<dbReference type="Gene3D" id="1.10.287.130">
    <property type="match status" value="1"/>
</dbReference>
<dbReference type="Gene3D" id="3.30.565.10">
    <property type="entry name" value="Histidine kinase-like ATPase, C-terminal domain"/>
    <property type="match status" value="1"/>
</dbReference>
<dbReference type="SUPFAM" id="SSF47384">
    <property type="entry name" value="Homodimeric domain of signal transducing histidine kinase"/>
    <property type="match status" value="1"/>
</dbReference>
<feature type="domain" description="Histidine kinase" evidence="15">
    <location>
        <begin position="355"/>
        <end position="571"/>
    </location>
</feature>
<evidence type="ECO:0000313" key="17">
    <source>
        <dbReference type="Proteomes" id="UP000000442"/>
    </source>
</evidence>
<dbReference type="InterPro" id="IPR036097">
    <property type="entry name" value="HisK_dim/P_sf"/>
</dbReference>
<dbReference type="Gene3D" id="3.30.450.20">
    <property type="entry name" value="PAS domain"/>
    <property type="match status" value="1"/>
</dbReference>
<proteinExistence type="predicted"/>
<dbReference type="Pfam" id="PF00512">
    <property type="entry name" value="HisKA"/>
    <property type="match status" value="1"/>
</dbReference>
<keyword evidence="10" id="KW-0067">ATP-binding</keyword>
<dbReference type="CDD" id="cd00082">
    <property type="entry name" value="HisKA"/>
    <property type="match status" value="1"/>
</dbReference>
<evidence type="ECO:0000256" key="2">
    <source>
        <dbReference type="ARBA" id="ARBA00004651"/>
    </source>
</evidence>
<evidence type="ECO:0000256" key="12">
    <source>
        <dbReference type="ARBA" id="ARBA00023012"/>
    </source>
</evidence>
<dbReference type="InterPro" id="IPR004358">
    <property type="entry name" value="Sig_transdc_His_kin-like_C"/>
</dbReference>
<dbReference type="Proteomes" id="UP000000442">
    <property type="component" value="Chromosome"/>
</dbReference>
<dbReference type="PANTHER" id="PTHR43065:SF46">
    <property type="entry name" value="C4-DICARBOXYLATE TRANSPORT SENSOR PROTEIN DCTB"/>
    <property type="match status" value="1"/>
</dbReference>
<dbReference type="PROSITE" id="PS50109">
    <property type="entry name" value="HIS_KIN"/>
    <property type="match status" value="1"/>
</dbReference>
<dbReference type="GO" id="GO:0005524">
    <property type="term" value="F:ATP binding"/>
    <property type="evidence" value="ECO:0007669"/>
    <property type="project" value="UniProtKB-KW"/>
</dbReference>
<dbReference type="HOGENOM" id="CLU_023166_1_0_7"/>
<sequence length="583" mass="65472">MSFFEKFKPAFFATTGVDQGRSKHTFNFRKIWRMVILLMAAVTLVPLITITVVDYNVTQRSIESEISLRTRRTVSNTKRTISAFFSARKAALDFVVHDNDFSVLSNTDRLAHILDNLEAGFGGFVDLGVINDRGIHIAYSGAYNLGGKNYSDQAWFNKVLEMGVYISEVFLGFRNQPHLVIAVKYEFDDGGFYVLRATIDTDQFNEILSTLELNGEGDAFLITHDRVIQTPSRFHGNVLSTVDIPVPPYSDRTQAHEYRDENHAGYLVGYAYIPDTDFILMIVKQKAALMKSWYATRSHLIGFLLLSITLILGVIIFGTTYMVNQMFFSDRKRAMAMHRIEYDNKLATVGRLAAGVAHEINNPLAIINEKAGLIKDIFVFREKYSADDKLMGLVNSVISSVARCGTITKRLLNFARHMDESFQIIDIEVVVREVLGFLAKEAEYRSIEVLISVPEGFPKIECDRGKLQQVLLNIVNNAFSAIGSEGRLTIDVQKKNDQYWMVTLTDTGCGIPEKDLEMIFEPFFTKKAAQGGTGLGLSITYQLVEEAGGCIKVKSEIGKGTSFIVTLPFKPKNKKEINTCESF</sequence>
<dbReference type="Pfam" id="PF02743">
    <property type="entry name" value="dCache_1"/>
    <property type="match status" value="1"/>
</dbReference>
<keyword evidence="11 14" id="KW-1133">Transmembrane helix</keyword>
<evidence type="ECO:0000256" key="5">
    <source>
        <dbReference type="ARBA" id="ARBA00022553"/>
    </source>
</evidence>
<dbReference type="InterPro" id="IPR036890">
    <property type="entry name" value="HATPase_C_sf"/>
</dbReference>
<evidence type="ECO:0000256" key="10">
    <source>
        <dbReference type="ARBA" id="ARBA00022840"/>
    </source>
</evidence>
<dbReference type="PRINTS" id="PR00344">
    <property type="entry name" value="BCTRLSENSOR"/>
</dbReference>
<feature type="transmembrane region" description="Helical" evidence="14">
    <location>
        <begin position="31"/>
        <end position="53"/>
    </location>
</feature>
<evidence type="ECO:0000256" key="11">
    <source>
        <dbReference type="ARBA" id="ARBA00022989"/>
    </source>
</evidence>
<comment type="catalytic activity">
    <reaction evidence="1">
        <text>ATP + protein L-histidine = ADP + protein N-phospho-L-histidine.</text>
        <dbReference type="EC" id="2.7.13.3"/>
    </reaction>
</comment>
<name>C0QC75_DESAH</name>
<comment type="subcellular location">
    <subcellularLocation>
        <location evidence="2">Cell membrane</location>
        <topology evidence="2">Multi-pass membrane protein</topology>
    </subcellularLocation>
</comment>
<evidence type="ECO:0000256" key="13">
    <source>
        <dbReference type="ARBA" id="ARBA00023136"/>
    </source>
</evidence>
<feature type="transmembrane region" description="Helical" evidence="14">
    <location>
        <begin position="300"/>
        <end position="323"/>
    </location>
</feature>
<evidence type="ECO:0000256" key="9">
    <source>
        <dbReference type="ARBA" id="ARBA00022777"/>
    </source>
</evidence>
<evidence type="ECO:0000256" key="14">
    <source>
        <dbReference type="SAM" id="Phobius"/>
    </source>
</evidence>
<evidence type="ECO:0000256" key="4">
    <source>
        <dbReference type="ARBA" id="ARBA00022475"/>
    </source>
</evidence>
<dbReference type="InterPro" id="IPR033479">
    <property type="entry name" value="dCache_1"/>
</dbReference>